<keyword evidence="1" id="KW-0472">Membrane</keyword>
<name>Q649B9_UNCAG</name>
<protein>
    <submittedName>
        <fullName evidence="2">Uncharacterized protein</fullName>
    </submittedName>
</protein>
<gene>
    <name evidence="2" type="ORF">GZ35B7_41</name>
</gene>
<reference evidence="2" key="2">
    <citation type="submission" date="2004-08" db="EMBL/GenBank/DDBJ databases">
        <authorList>
            <person name="Putnam N."/>
            <person name="Detter J.C."/>
            <person name="Richardson P.M."/>
            <person name="Rokhsar D."/>
        </authorList>
    </citation>
    <scope>NUCLEOTIDE SEQUENCE</scope>
</reference>
<keyword evidence="1" id="KW-1133">Transmembrane helix</keyword>
<reference evidence="2" key="1">
    <citation type="journal article" date="2004" name="Science">
        <title>Reverse methanogenesis: testing the hypothesis with environmental genomics.</title>
        <authorList>
            <person name="Hallam S.J."/>
            <person name="Putnam N."/>
            <person name="Preston C.M."/>
            <person name="Detter J.C."/>
            <person name="Rokhsar D."/>
            <person name="Richardson P.M."/>
            <person name="DeLong E.F."/>
        </authorList>
    </citation>
    <scope>NUCLEOTIDE SEQUENCE</scope>
</reference>
<dbReference type="AlphaFoldDB" id="Q649B9"/>
<organism evidence="2">
    <name type="scientific">Uncultured archaeon GZfos26G2</name>
    <dbReference type="NCBI Taxonomy" id="3386331"/>
    <lineage>
        <taxon>Archaea</taxon>
        <taxon>Methanobacteriati</taxon>
        <taxon>Methanobacteriota</taxon>
        <taxon>Stenosarchaea group</taxon>
        <taxon>Methanomicrobia</taxon>
        <taxon>Candidatus Methanophagales</taxon>
        <taxon>Candidatus Methanophagaceae</taxon>
        <taxon>Candidatus Methanophaga</taxon>
    </lineage>
</organism>
<evidence type="ECO:0000313" key="2">
    <source>
        <dbReference type="EMBL" id="AAU84008.1"/>
    </source>
</evidence>
<accession>Q649B9</accession>
<evidence type="ECO:0000256" key="1">
    <source>
        <dbReference type="SAM" id="Phobius"/>
    </source>
</evidence>
<sequence>MKIEHKIKILVIGLIIVGVIIAGIVLGGFSLYNLVEQKESGVHIAYDVVSSQGQGGIENLSGMESVKVHGTVWNIGDKEAKNVTVTITFTDPAHDKVVRKTVLEGVDLLPDGVKYEKFNTVYLRELTIPKTLVNETIQVNWIEDGQLKTLSSR</sequence>
<feature type="transmembrane region" description="Helical" evidence="1">
    <location>
        <begin position="9"/>
        <end position="32"/>
    </location>
</feature>
<dbReference type="EMBL" id="AY714864">
    <property type="protein sequence ID" value="AAU84008.1"/>
    <property type="molecule type" value="Genomic_DNA"/>
</dbReference>
<keyword evidence="1" id="KW-0812">Transmembrane</keyword>
<proteinExistence type="predicted"/>